<dbReference type="Proteomes" id="UP001188597">
    <property type="component" value="Unassembled WGS sequence"/>
</dbReference>
<dbReference type="PANTHER" id="PTHR36338:SF1">
    <property type="entry name" value="OS02G0495900 PROTEIN"/>
    <property type="match status" value="1"/>
</dbReference>
<dbReference type="AlphaFoldDB" id="A0AA88XCY9"/>
<dbReference type="PANTHER" id="PTHR36338">
    <property type="entry name" value="OS02G0495900 PROTEIN"/>
    <property type="match status" value="1"/>
</dbReference>
<comment type="caution">
    <text evidence="2">The sequence shown here is derived from an EMBL/GenBank/DDBJ whole genome shotgun (WGS) entry which is preliminary data.</text>
</comment>
<proteinExistence type="predicted"/>
<name>A0AA88XCY9_9ASTE</name>
<evidence type="ECO:0000256" key="1">
    <source>
        <dbReference type="SAM" id="MobiDB-lite"/>
    </source>
</evidence>
<protein>
    <submittedName>
        <fullName evidence="2">Uncharacterized protein</fullName>
    </submittedName>
</protein>
<feature type="region of interest" description="Disordered" evidence="1">
    <location>
        <begin position="38"/>
        <end position="61"/>
    </location>
</feature>
<dbReference type="EMBL" id="JAVXUP010000044">
    <property type="protein sequence ID" value="KAK3040988.1"/>
    <property type="molecule type" value="Genomic_DNA"/>
</dbReference>
<gene>
    <name evidence="2" type="ORF">RJ639_029098</name>
</gene>
<sequence>MGEERNVEVDSEADSGLEALLLCVRDGVRRCSGGDWVLRDAGHQLPQPSARSPPPPERSRRFTSCHDLMMGKVNKERLGEYLGELQRKENTNDRYVAALRGETLTRKPYVRIQPVPKQSDKEVDKK</sequence>
<organism evidence="2 3">
    <name type="scientific">Escallonia herrerae</name>
    <dbReference type="NCBI Taxonomy" id="1293975"/>
    <lineage>
        <taxon>Eukaryota</taxon>
        <taxon>Viridiplantae</taxon>
        <taxon>Streptophyta</taxon>
        <taxon>Embryophyta</taxon>
        <taxon>Tracheophyta</taxon>
        <taxon>Spermatophyta</taxon>
        <taxon>Magnoliopsida</taxon>
        <taxon>eudicotyledons</taxon>
        <taxon>Gunneridae</taxon>
        <taxon>Pentapetalae</taxon>
        <taxon>asterids</taxon>
        <taxon>campanulids</taxon>
        <taxon>Escalloniales</taxon>
        <taxon>Escalloniaceae</taxon>
        <taxon>Escallonia</taxon>
    </lineage>
</organism>
<reference evidence="2" key="1">
    <citation type="submission" date="2022-12" db="EMBL/GenBank/DDBJ databases">
        <title>Draft genome assemblies for two species of Escallonia (Escalloniales).</title>
        <authorList>
            <person name="Chanderbali A."/>
            <person name="Dervinis C."/>
            <person name="Anghel I."/>
            <person name="Soltis D."/>
            <person name="Soltis P."/>
            <person name="Zapata F."/>
        </authorList>
    </citation>
    <scope>NUCLEOTIDE SEQUENCE</scope>
    <source>
        <strain evidence="2">UCBG64.0493</strain>
        <tissue evidence="2">Leaf</tissue>
    </source>
</reference>
<keyword evidence="3" id="KW-1185">Reference proteome</keyword>
<evidence type="ECO:0000313" key="3">
    <source>
        <dbReference type="Proteomes" id="UP001188597"/>
    </source>
</evidence>
<accession>A0AA88XCY9</accession>
<evidence type="ECO:0000313" key="2">
    <source>
        <dbReference type="EMBL" id="KAK3040988.1"/>
    </source>
</evidence>